<accession>A0AAE4GA93</accession>
<protein>
    <submittedName>
        <fullName evidence="1">Uncharacterized protein</fullName>
    </submittedName>
</protein>
<dbReference type="EMBL" id="JAVRAA010000005">
    <property type="protein sequence ID" value="MDT0337464.1"/>
    <property type="molecule type" value="Genomic_DNA"/>
</dbReference>
<evidence type="ECO:0000313" key="1">
    <source>
        <dbReference type="EMBL" id="MDT0337464.1"/>
    </source>
</evidence>
<comment type="caution">
    <text evidence="1">The sequence shown here is derived from an EMBL/GenBank/DDBJ whole genome shotgun (WGS) entry which is preliminary data.</text>
</comment>
<proteinExistence type="predicted"/>
<organism evidence="1">
    <name type="scientific">Herbaspirillum huttiense subsp. nephrolepidis</name>
    <dbReference type="NCBI Taxonomy" id="3075126"/>
    <lineage>
        <taxon>Bacteria</taxon>
        <taxon>Pseudomonadati</taxon>
        <taxon>Pseudomonadota</taxon>
        <taxon>Betaproteobacteria</taxon>
        <taxon>Burkholderiales</taxon>
        <taxon>Oxalobacteraceae</taxon>
        <taxon>Herbaspirillum</taxon>
    </lineage>
</organism>
<dbReference type="AlphaFoldDB" id="A0AAE4GA93"/>
<reference evidence="1" key="1">
    <citation type="submission" date="2023-02" db="EMBL/GenBank/DDBJ databases">
        <title>Description of Herbaspirillum huttiense subsp. nephrolepsisexaltata and Herbaspirillum huttiense subsp. lycopersicon.</title>
        <authorList>
            <person name="Poudel M."/>
            <person name="Sharma A."/>
            <person name="Goss E."/>
            <person name="Tapia J.H."/>
            <person name="Harmon C.M."/>
            <person name="Jones J.B."/>
        </authorList>
    </citation>
    <scope>NUCLEOTIDE SEQUENCE</scope>
    <source>
        <strain evidence="1">NC40101</strain>
    </source>
</reference>
<gene>
    <name evidence="1" type="ORF">RJN63_11540</name>
</gene>
<dbReference type="RefSeq" id="WP_284076932.1">
    <property type="nucleotide sequence ID" value="NZ_JAVLSM010000007.1"/>
</dbReference>
<sequence>MSDGAIQRGFIVFDKSERSLRGLHPLVLQNPDTAQFVSEWIAGEEEILLWVLAVAPEQCRMVTLRLAADLLSGALEEFADDLGEKTYHTRIATGPLEPVFAQQVRDRWQKIGGLVAPTKK</sequence>
<name>A0AAE4GA93_9BURK</name>